<dbReference type="STRING" id="564608.C1MGS7"/>
<name>C1MGS7_MICPC</name>
<dbReference type="OMA" id="PWIALEM"/>
<dbReference type="AlphaFoldDB" id="C1MGS7"/>
<accession>C1MGS7</accession>
<feature type="region of interest" description="Disordered" evidence="1">
    <location>
        <begin position="190"/>
        <end position="213"/>
    </location>
</feature>
<evidence type="ECO:0000256" key="1">
    <source>
        <dbReference type="SAM" id="MobiDB-lite"/>
    </source>
</evidence>
<dbReference type="Pfam" id="PF14939">
    <property type="entry name" value="DCAF15_WD40"/>
    <property type="match status" value="1"/>
</dbReference>
<dbReference type="Proteomes" id="UP000001876">
    <property type="component" value="Unassembled WGS sequence"/>
</dbReference>
<evidence type="ECO:0000259" key="2">
    <source>
        <dbReference type="Pfam" id="PF14939"/>
    </source>
</evidence>
<proteinExistence type="predicted"/>
<gene>
    <name evidence="3" type="ORF">MICPUCDRAFT_49924</name>
</gene>
<keyword evidence="4" id="KW-1185">Reference proteome</keyword>
<dbReference type="GeneID" id="9680915"/>
<protein>
    <submittedName>
        <fullName evidence="3">Predicted protein</fullName>
    </submittedName>
</protein>
<feature type="compositionally biased region" description="Basic and acidic residues" evidence="1">
    <location>
        <begin position="195"/>
        <end position="211"/>
    </location>
</feature>
<sequence length="634" mass="66053">MPPPRGNSRVARSAFARLRARELERANPGDKIFSAIPGRLATPVESLLDGTSSLLRCVVLGFTADGDHLLSYASSDGEHSLQVWGFRLGEPATLIATTPLFQTAESPGSDRLGRGDDGESALLGDVGFEDSTSSLRITACESPDASVLVIHGEPTAEREFGSSEAPMARRCFITAMPSPCARGRAAAAAAWGGRRRGDGDGDRDSDSDASSRRTSWATAATHASYLSTSAAPFAPAVAGVIAAEEIIEEGDSDYEEEEEEGGGESPQGTAFTSRTGSYGNQSASLTSDAMDATDAGGLGSGGSGASGDENVDANRRGRGGFASPDPDAFKPPVARYARRFGKRTGVSAAASPPPAVGRRTRRRRAWYVVVNAGDSLLGVRLVPRTVAADARREEFLSFSPGPIAPVRWTDANANAAAAAVDRRRVVDMRAWTALESDAVLSKALAATLRLGYSIVDYELHVLSVAHAADVDAAPSVVAVVVSVLQARGERRQMEQRAFAAAACAPSTPWRIVASVVECPLAAFPPPPPRLLYSVEVDQSGAGASARAKSAHHGSAGVAASARAIAIARARLTAFRRAAHVPTRRAMRCASVSSNANVANGGASVPVILHPTMPLCVLGYGRSARARGRGDDDDD</sequence>
<dbReference type="RefSeq" id="XP_003055373.1">
    <property type="nucleotide sequence ID" value="XM_003055327.1"/>
</dbReference>
<feature type="domain" description="DDB1- and CUL4-associated factor 15 WD40 repeat-containing" evidence="2">
    <location>
        <begin position="31"/>
        <end position="104"/>
    </location>
</feature>
<dbReference type="EMBL" id="GG663735">
    <property type="protein sequence ID" value="EEH60625.1"/>
    <property type="molecule type" value="Genomic_DNA"/>
</dbReference>
<dbReference type="InterPro" id="IPR032734">
    <property type="entry name" value="DCAF15_WD40"/>
</dbReference>
<reference evidence="3 4" key="1">
    <citation type="journal article" date="2009" name="Science">
        <title>Green evolution and dynamic adaptations revealed by genomes of the marine picoeukaryotes Micromonas.</title>
        <authorList>
            <person name="Worden A.Z."/>
            <person name="Lee J.H."/>
            <person name="Mock T."/>
            <person name="Rouze P."/>
            <person name="Simmons M.P."/>
            <person name="Aerts A.L."/>
            <person name="Allen A.E."/>
            <person name="Cuvelier M.L."/>
            <person name="Derelle E."/>
            <person name="Everett M.V."/>
            <person name="Foulon E."/>
            <person name="Grimwood J."/>
            <person name="Gundlach H."/>
            <person name="Henrissat B."/>
            <person name="Napoli C."/>
            <person name="McDonald S.M."/>
            <person name="Parker M.S."/>
            <person name="Rombauts S."/>
            <person name="Salamov A."/>
            <person name="Von Dassow P."/>
            <person name="Badger J.H."/>
            <person name="Coutinho P.M."/>
            <person name="Demir E."/>
            <person name="Dubchak I."/>
            <person name="Gentemann C."/>
            <person name="Eikrem W."/>
            <person name="Gready J.E."/>
            <person name="John U."/>
            <person name="Lanier W."/>
            <person name="Lindquist E.A."/>
            <person name="Lucas S."/>
            <person name="Mayer K.F."/>
            <person name="Moreau H."/>
            <person name="Not F."/>
            <person name="Otillar R."/>
            <person name="Panaud O."/>
            <person name="Pangilinan J."/>
            <person name="Paulsen I."/>
            <person name="Piegu B."/>
            <person name="Poliakov A."/>
            <person name="Robbens S."/>
            <person name="Schmutz J."/>
            <person name="Toulza E."/>
            <person name="Wyss T."/>
            <person name="Zelensky A."/>
            <person name="Zhou K."/>
            <person name="Armbrust E.V."/>
            <person name="Bhattacharya D."/>
            <person name="Goodenough U.W."/>
            <person name="Van de Peer Y."/>
            <person name="Grigoriev I.V."/>
        </authorList>
    </citation>
    <scope>NUCLEOTIDE SEQUENCE [LARGE SCALE GENOMIC DNA]</scope>
    <source>
        <strain evidence="3 4">CCMP1545</strain>
    </source>
</reference>
<feature type="region of interest" description="Disordered" evidence="1">
    <location>
        <begin position="251"/>
        <end position="331"/>
    </location>
</feature>
<feature type="compositionally biased region" description="Gly residues" evidence="1">
    <location>
        <begin position="296"/>
        <end position="305"/>
    </location>
</feature>
<dbReference type="OrthoDB" id="514844at2759"/>
<organism evidence="4">
    <name type="scientific">Micromonas pusilla (strain CCMP1545)</name>
    <name type="common">Picoplanktonic green alga</name>
    <dbReference type="NCBI Taxonomy" id="564608"/>
    <lineage>
        <taxon>Eukaryota</taxon>
        <taxon>Viridiplantae</taxon>
        <taxon>Chlorophyta</taxon>
        <taxon>Mamiellophyceae</taxon>
        <taxon>Mamiellales</taxon>
        <taxon>Mamiellaceae</taxon>
        <taxon>Micromonas</taxon>
    </lineage>
</organism>
<evidence type="ECO:0000313" key="3">
    <source>
        <dbReference type="EMBL" id="EEH60625.1"/>
    </source>
</evidence>
<dbReference type="CDD" id="cd20917">
    <property type="entry name" value="DCAF15-NTD"/>
    <property type="match status" value="1"/>
</dbReference>
<feature type="compositionally biased region" description="Polar residues" evidence="1">
    <location>
        <begin position="266"/>
        <end position="287"/>
    </location>
</feature>
<feature type="compositionally biased region" description="Acidic residues" evidence="1">
    <location>
        <begin position="251"/>
        <end position="262"/>
    </location>
</feature>
<evidence type="ECO:0000313" key="4">
    <source>
        <dbReference type="Proteomes" id="UP000001876"/>
    </source>
</evidence>
<dbReference type="KEGG" id="mpp:MICPUCDRAFT_49924"/>